<feature type="transmembrane region" description="Helical" evidence="9">
    <location>
        <begin position="102"/>
        <end position="120"/>
    </location>
</feature>
<accession>A0A8C4T4U2</accession>
<dbReference type="GO" id="GO:0005743">
    <property type="term" value="C:mitochondrial inner membrane"/>
    <property type="evidence" value="ECO:0007669"/>
    <property type="project" value="UniProtKB-SubCell"/>
</dbReference>
<name>A0A8C4T4U2_ERPCA</name>
<keyword evidence="5" id="KW-0999">Mitochondrion inner membrane</keyword>
<organism evidence="10 11">
    <name type="scientific">Erpetoichthys calabaricus</name>
    <name type="common">Rope fish</name>
    <name type="synonym">Calamoichthys calabaricus</name>
    <dbReference type="NCBI Taxonomy" id="27687"/>
    <lineage>
        <taxon>Eukaryota</taxon>
        <taxon>Metazoa</taxon>
        <taxon>Chordata</taxon>
        <taxon>Craniata</taxon>
        <taxon>Vertebrata</taxon>
        <taxon>Euteleostomi</taxon>
        <taxon>Actinopterygii</taxon>
        <taxon>Polypteriformes</taxon>
        <taxon>Polypteridae</taxon>
        <taxon>Erpetoichthys</taxon>
    </lineage>
</organism>
<dbReference type="AlphaFoldDB" id="A0A8C4T4U2"/>
<evidence type="ECO:0000256" key="2">
    <source>
        <dbReference type="ARBA" id="ARBA00007020"/>
    </source>
</evidence>
<evidence type="ECO:0000256" key="8">
    <source>
        <dbReference type="ARBA" id="ARBA00023136"/>
    </source>
</evidence>
<keyword evidence="6 9" id="KW-1133">Transmembrane helix</keyword>
<reference evidence="10" key="2">
    <citation type="submission" date="2025-08" db="UniProtKB">
        <authorList>
            <consortium name="Ensembl"/>
        </authorList>
    </citation>
    <scope>IDENTIFICATION</scope>
</reference>
<dbReference type="GeneID" id="114661161"/>
<dbReference type="CTD" id="25880"/>
<dbReference type="GeneTree" id="ENSGT00390000000087"/>
<dbReference type="PANTHER" id="PTHR13603">
    <property type="entry name" value="TRANSMEMBRANE PROTEIN 186"/>
    <property type="match status" value="1"/>
</dbReference>
<dbReference type="Ensembl" id="ENSECRT00000027528.1">
    <property type="protein sequence ID" value="ENSECRP00000026959.1"/>
    <property type="gene ID" value="ENSECRG00000018238.1"/>
</dbReference>
<keyword evidence="4 9" id="KW-0812">Transmembrane</keyword>
<keyword evidence="8 9" id="KW-0472">Membrane</keyword>
<evidence type="ECO:0000313" key="11">
    <source>
        <dbReference type="Proteomes" id="UP000694620"/>
    </source>
</evidence>
<dbReference type="InterPro" id="IPR026571">
    <property type="entry name" value="Tmem186"/>
</dbReference>
<reference evidence="10" key="3">
    <citation type="submission" date="2025-09" db="UniProtKB">
        <authorList>
            <consortium name="Ensembl"/>
        </authorList>
    </citation>
    <scope>IDENTIFICATION</scope>
</reference>
<evidence type="ECO:0000256" key="9">
    <source>
        <dbReference type="SAM" id="Phobius"/>
    </source>
</evidence>
<dbReference type="Proteomes" id="UP000694620">
    <property type="component" value="Chromosome 11"/>
</dbReference>
<dbReference type="Pfam" id="PF06979">
    <property type="entry name" value="TMEM70"/>
    <property type="match status" value="1"/>
</dbReference>
<comment type="similarity">
    <text evidence="2">Belongs to the TMEM186 family.</text>
</comment>
<comment type="subcellular location">
    <subcellularLocation>
        <location evidence="1">Mitochondrion inner membrane</location>
        <topology evidence="1">Multi-pass membrane protein</topology>
    </subcellularLocation>
</comment>
<dbReference type="RefSeq" id="XP_028670190.1">
    <property type="nucleotide sequence ID" value="XM_028814357.2"/>
</dbReference>
<evidence type="ECO:0000256" key="5">
    <source>
        <dbReference type="ARBA" id="ARBA00022792"/>
    </source>
</evidence>
<evidence type="ECO:0000256" key="1">
    <source>
        <dbReference type="ARBA" id="ARBA00004448"/>
    </source>
</evidence>
<keyword evidence="7" id="KW-0496">Mitochondrion</keyword>
<sequence length="235" mass="26955">MNLLRLSLKASCKILPVVGRNAHYRSWPLMNSSLHLKRGCRFLGAPANVLGTKRFVQKHSSALAPKKNSETEENNSHLDQKFTLLYRFPAIKFLRVVSRLKLLQTGITIVVLPSVYYLYIQGQATYTLFAYSTGIAIFAAVMLYSMSHYLRRVIGMMYLNESKTVLKVSHLTFWGKRHDFYVPVQDVIPLGDTGDSHNEVLLQFKRYSQPEVLYFTCRLGQVIDSERFIHVFGKS</sequence>
<evidence type="ECO:0000256" key="3">
    <source>
        <dbReference type="ARBA" id="ARBA00014604"/>
    </source>
</evidence>
<evidence type="ECO:0000313" key="10">
    <source>
        <dbReference type="Ensembl" id="ENSECRP00000026959.1"/>
    </source>
</evidence>
<dbReference type="InterPro" id="IPR045325">
    <property type="entry name" value="TMEM70/TMEM186/TMEM223"/>
</dbReference>
<dbReference type="PANTHER" id="PTHR13603:SF1">
    <property type="entry name" value="TRANSMEMBRANE PROTEIN 186"/>
    <property type="match status" value="1"/>
</dbReference>
<protein>
    <recommendedName>
        <fullName evidence="3">Transmembrane protein 186</fullName>
    </recommendedName>
</protein>
<gene>
    <name evidence="10" type="primary">TMEM186</name>
    <name evidence="10" type="synonym">tmem186</name>
</gene>
<keyword evidence="11" id="KW-1185">Reference proteome</keyword>
<reference evidence="10" key="1">
    <citation type="submission" date="2021-06" db="EMBL/GenBank/DDBJ databases">
        <authorList>
            <consortium name="Wellcome Sanger Institute Data Sharing"/>
        </authorList>
    </citation>
    <scope>NUCLEOTIDE SEQUENCE [LARGE SCALE GENOMIC DNA]</scope>
</reference>
<proteinExistence type="inferred from homology"/>
<evidence type="ECO:0000256" key="7">
    <source>
        <dbReference type="ARBA" id="ARBA00023128"/>
    </source>
</evidence>
<evidence type="ECO:0000256" key="4">
    <source>
        <dbReference type="ARBA" id="ARBA00022692"/>
    </source>
</evidence>
<feature type="transmembrane region" description="Helical" evidence="9">
    <location>
        <begin position="126"/>
        <end position="146"/>
    </location>
</feature>
<evidence type="ECO:0000256" key="6">
    <source>
        <dbReference type="ARBA" id="ARBA00022989"/>
    </source>
</evidence>